<comment type="caution">
    <text evidence="3">The sequence shown here is derived from an EMBL/GenBank/DDBJ whole genome shotgun (WGS) entry which is preliminary data.</text>
</comment>
<evidence type="ECO:0000313" key="4">
    <source>
        <dbReference type="Proteomes" id="UP000625711"/>
    </source>
</evidence>
<dbReference type="Proteomes" id="UP000625711">
    <property type="component" value="Unassembled WGS sequence"/>
</dbReference>
<gene>
    <name evidence="3" type="ORF">GWI33_006647</name>
</gene>
<proteinExistence type="predicted"/>
<evidence type="ECO:0000256" key="2">
    <source>
        <dbReference type="SAM" id="Phobius"/>
    </source>
</evidence>
<sequence length="142" mass="15928">MDSDNTSLRSSKKEDAPEKKVGFARPTLVIPNQPHQRPTTLDIPSEESAPPGDKSDPYGIRKQSVFIFDQINGLRDFTVSSAKTGLGFGEKSAYWLYNKVRVLSRKWFTHCFLSIVLIIYTIGGAVSFQTLEGKTLFQELNN</sequence>
<protein>
    <submittedName>
        <fullName evidence="3">Uncharacterized protein</fullName>
    </submittedName>
</protein>
<reference evidence="3" key="1">
    <citation type="submission" date="2020-08" db="EMBL/GenBank/DDBJ databases">
        <title>Genome sequencing and assembly of the red palm weevil Rhynchophorus ferrugineus.</title>
        <authorList>
            <person name="Dias G.B."/>
            <person name="Bergman C.M."/>
            <person name="Manee M."/>
        </authorList>
    </citation>
    <scope>NUCLEOTIDE SEQUENCE</scope>
    <source>
        <strain evidence="3">AA-2017</strain>
        <tissue evidence="3">Whole larva</tissue>
    </source>
</reference>
<accession>A0A834MFB8</accession>
<keyword evidence="2" id="KW-0812">Transmembrane</keyword>
<feature type="region of interest" description="Disordered" evidence="1">
    <location>
        <begin position="1"/>
        <end position="59"/>
    </location>
</feature>
<evidence type="ECO:0000256" key="1">
    <source>
        <dbReference type="SAM" id="MobiDB-lite"/>
    </source>
</evidence>
<dbReference type="AlphaFoldDB" id="A0A834MFB8"/>
<keyword evidence="2" id="KW-1133">Transmembrane helix</keyword>
<dbReference type="OrthoDB" id="297496at2759"/>
<keyword evidence="2" id="KW-0472">Membrane</keyword>
<feature type="compositionally biased region" description="Basic and acidic residues" evidence="1">
    <location>
        <begin position="11"/>
        <end position="21"/>
    </location>
</feature>
<name>A0A834MFB8_RHYFE</name>
<evidence type="ECO:0000313" key="3">
    <source>
        <dbReference type="EMBL" id="KAF7279886.1"/>
    </source>
</evidence>
<feature type="transmembrane region" description="Helical" evidence="2">
    <location>
        <begin position="107"/>
        <end position="128"/>
    </location>
</feature>
<organism evidence="3 4">
    <name type="scientific">Rhynchophorus ferrugineus</name>
    <name type="common">Red palm weevil</name>
    <name type="synonym">Curculio ferrugineus</name>
    <dbReference type="NCBI Taxonomy" id="354439"/>
    <lineage>
        <taxon>Eukaryota</taxon>
        <taxon>Metazoa</taxon>
        <taxon>Ecdysozoa</taxon>
        <taxon>Arthropoda</taxon>
        <taxon>Hexapoda</taxon>
        <taxon>Insecta</taxon>
        <taxon>Pterygota</taxon>
        <taxon>Neoptera</taxon>
        <taxon>Endopterygota</taxon>
        <taxon>Coleoptera</taxon>
        <taxon>Polyphaga</taxon>
        <taxon>Cucujiformia</taxon>
        <taxon>Curculionidae</taxon>
        <taxon>Dryophthorinae</taxon>
        <taxon>Rhynchophorus</taxon>
    </lineage>
</organism>
<dbReference type="Gene3D" id="1.10.287.70">
    <property type="match status" value="1"/>
</dbReference>
<keyword evidence="4" id="KW-1185">Reference proteome</keyword>
<dbReference type="EMBL" id="JAACXV010000334">
    <property type="protein sequence ID" value="KAF7279886.1"/>
    <property type="molecule type" value="Genomic_DNA"/>
</dbReference>